<proteinExistence type="predicted"/>
<dbReference type="Proteomes" id="UP000288805">
    <property type="component" value="Unassembled WGS sequence"/>
</dbReference>
<protein>
    <submittedName>
        <fullName evidence="1">Protein UNUSUAL FLORAL ORGANS</fullName>
    </submittedName>
</protein>
<dbReference type="AlphaFoldDB" id="A0A438CM71"/>
<organism evidence="1 2">
    <name type="scientific">Vitis vinifera</name>
    <name type="common">Grape</name>
    <dbReference type="NCBI Taxonomy" id="29760"/>
    <lineage>
        <taxon>Eukaryota</taxon>
        <taxon>Viridiplantae</taxon>
        <taxon>Streptophyta</taxon>
        <taxon>Embryophyta</taxon>
        <taxon>Tracheophyta</taxon>
        <taxon>Spermatophyta</taxon>
        <taxon>Magnoliopsida</taxon>
        <taxon>eudicotyledons</taxon>
        <taxon>Gunneridae</taxon>
        <taxon>Pentapetalae</taxon>
        <taxon>rosids</taxon>
        <taxon>Vitales</taxon>
        <taxon>Vitaceae</taxon>
        <taxon>Viteae</taxon>
        <taxon>Vitis</taxon>
    </lineage>
</organism>
<dbReference type="EMBL" id="QGNW01002175">
    <property type="protein sequence ID" value="RVW24317.1"/>
    <property type="molecule type" value="Genomic_DNA"/>
</dbReference>
<sequence>MIHVQGRFYYMNYNPFGVLAYDIATNNWWRIQALMRRFLWSLSLVESRGRLILVATVEKSKLNVPKKLEDLGSWRARCHYDLSGSGGSNSSSGVGCELHDFAYEPRFATPVTTFLD</sequence>
<evidence type="ECO:0000313" key="2">
    <source>
        <dbReference type="Proteomes" id="UP000288805"/>
    </source>
</evidence>
<gene>
    <name evidence="1" type="primary">UFO_1</name>
    <name evidence="1" type="ORF">CK203_098629</name>
</gene>
<evidence type="ECO:0000313" key="1">
    <source>
        <dbReference type="EMBL" id="RVW24317.1"/>
    </source>
</evidence>
<reference evidence="1 2" key="1">
    <citation type="journal article" date="2018" name="PLoS Genet.">
        <title>Population sequencing reveals clonal diversity and ancestral inbreeding in the grapevine cultivar Chardonnay.</title>
        <authorList>
            <person name="Roach M.J."/>
            <person name="Johnson D.L."/>
            <person name="Bohlmann J."/>
            <person name="van Vuuren H.J."/>
            <person name="Jones S.J."/>
            <person name="Pretorius I.S."/>
            <person name="Schmidt S.A."/>
            <person name="Borneman A.R."/>
        </authorList>
    </citation>
    <scope>NUCLEOTIDE SEQUENCE [LARGE SCALE GENOMIC DNA]</scope>
    <source>
        <strain evidence="2">cv. Chardonnay</strain>
        <tissue evidence="1">Leaf</tissue>
    </source>
</reference>
<accession>A0A438CM71</accession>
<name>A0A438CM71_VITVI</name>
<comment type="caution">
    <text evidence="1">The sequence shown here is derived from an EMBL/GenBank/DDBJ whole genome shotgun (WGS) entry which is preliminary data.</text>
</comment>